<evidence type="ECO:0000256" key="1">
    <source>
        <dbReference type="SAM" id="MobiDB-lite"/>
    </source>
</evidence>
<feature type="compositionally biased region" description="Basic residues" evidence="1">
    <location>
        <begin position="75"/>
        <end position="84"/>
    </location>
</feature>
<feature type="region of interest" description="Disordered" evidence="1">
    <location>
        <begin position="1"/>
        <end position="25"/>
    </location>
</feature>
<sequence>MPRLSSLTDRDQGAQSHTSTGWEAPTANLPVSLISPIHFALLIRPVEPGEIPSTPFPHPPRVFSSPTKRSDARRSSAKAAHRPRTGSARASGPPIRGSNHVTLSRSEQALRIACPQTPNKPLTSAPARSLEPGDINLTGTAPPTVPTLPPRVGDVNSGLLEHLSRECQLRRFNLVWVSRPLRNGRFKFDIILHNHIIKADSEFDTEHWAKMAVAQKALRVVKSWPVGCLPPPPDMRISERHQMASMLSTRQPNATASKKTGESDSGRGRLAVKQERSPPMTPGQERAVVSLADLGQKPDGATSNPKSMPTLAAAKGDPAREQADLLEHVRRVMGISLPSTTRDNPEVAQAFLEGLAVGARLAGARVSAFSFRGRSESPVRASPETYRTRSPLRKNERLSPPPKCRRRASGSSFGDRSEPRPPRATGGCGDRWVHDRYHLGGHE</sequence>
<feature type="compositionally biased region" description="Basic and acidic residues" evidence="1">
    <location>
        <begin position="431"/>
        <end position="443"/>
    </location>
</feature>
<reference evidence="2" key="1">
    <citation type="journal article" date="2023" name="Mol. Phylogenet. Evol.">
        <title>Genome-scale phylogeny and comparative genomics of the fungal order Sordariales.</title>
        <authorList>
            <person name="Hensen N."/>
            <person name="Bonometti L."/>
            <person name="Westerberg I."/>
            <person name="Brannstrom I.O."/>
            <person name="Guillou S."/>
            <person name="Cros-Aarteil S."/>
            <person name="Calhoun S."/>
            <person name="Haridas S."/>
            <person name="Kuo A."/>
            <person name="Mondo S."/>
            <person name="Pangilinan J."/>
            <person name="Riley R."/>
            <person name="LaButti K."/>
            <person name="Andreopoulos B."/>
            <person name="Lipzen A."/>
            <person name="Chen C."/>
            <person name="Yan M."/>
            <person name="Daum C."/>
            <person name="Ng V."/>
            <person name="Clum A."/>
            <person name="Steindorff A."/>
            <person name="Ohm R.A."/>
            <person name="Martin F."/>
            <person name="Silar P."/>
            <person name="Natvig D.O."/>
            <person name="Lalanne C."/>
            <person name="Gautier V."/>
            <person name="Ament-Velasquez S.L."/>
            <person name="Kruys A."/>
            <person name="Hutchinson M.I."/>
            <person name="Powell A.J."/>
            <person name="Barry K."/>
            <person name="Miller A.N."/>
            <person name="Grigoriev I.V."/>
            <person name="Debuchy R."/>
            <person name="Gladieux P."/>
            <person name="Hiltunen Thoren M."/>
            <person name="Johannesson H."/>
        </authorList>
    </citation>
    <scope>NUCLEOTIDE SEQUENCE</scope>
    <source>
        <strain evidence="2">CBS 359.72</strain>
    </source>
</reference>
<feature type="region of interest" description="Disordered" evidence="1">
    <location>
        <begin position="246"/>
        <end position="319"/>
    </location>
</feature>
<feature type="region of interest" description="Disordered" evidence="1">
    <location>
        <begin position="112"/>
        <end position="149"/>
    </location>
</feature>
<feature type="compositionally biased region" description="Basic and acidic residues" evidence="1">
    <location>
        <begin position="259"/>
        <end position="276"/>
    </location>
</feature>
<name>A0AAN7CSV4_9PEZI</name>
<dbReference type="AlphaFoldDB" id="A0AAN7CSV4"/>
<dbReference type="Proteomes" id="UP001303647">
    <property type="component" value="Unassembled WGS sequence"/>
</dbReference>
<keyword evidence="3" id="KW-1185">Reference proteome</keyword>
<gene>
    <name evidence="2" type="ORF">C7999DRAFT_15638</name>
</gene>
<comment type="caution">
    <text evidence="2">The sequence shown here is derived from an EMBL/GenBank/DDBJ whole genome shotgun (WGS) entry which is preliminary data.</text>
</comment>
<organism evidence="2 3">
    <name type="scientific">Corynascus novoguineensis</name>
    <dbReference type="NCBI Taxonomy" id="1126955"/>
    <lineage>
        <taxon>Eukaryota</taxon>
        <taxon>Fungi</taxon>
        <taxon>Dikarya</taxon>
        <taxon>Ascomycota</taxon>
        <taxon>Pezizomycotina</taxon>
        <taxon>Sordariomycetes</taxon>
        <taxon>Sordariomycetidae</taxon>
        <taxon>Sordariales</taxon>
        <taxon>Chaetomiaceae</taxon>
        <taxon>Corynascus</taxon>
    </lineage>
</organism>
<protein>
    <submittedName>
        <fullName evidence="2">Uncharacterized protein</fullName>
    </submittedName>
</protein>
<evidence type="ECO:0000313" key="3">
    <source>
        <dbReference type="Proteomes" id="UP001303647"/>
    </source>
</evidence>
<reference evidence="2" key="2">
    <citation type="submission" date="2023-05" db="EMBL/GenBank/DDBJ databases">
        <authorList>
            <consortium name="Lawrence Berkeley National Laboratory"/>
            <person name="Steindorff A."/>
            <person name="Hensen N."/>
            <person name="Bonometti L."/>
            <person name="Westerberg I."/>
            <person name="Brannstrom I.O."/>
            <person name="Guillou S."/>
            <person name="Cros-Aarteil S."/>
            <person name="Calhoun S."/>
            <person name="Haridas S."/>
            <person name="Kuo A."/>
            <person name="Mondo S."/>
            <person name="Pangilinan J."/>
            <person name="Riley R."/>
            <person name="Labutti K."/>
            <person name="Andreopoulos B."/>
            <person name="Lipzen A."/>
            <person name="Chen C."/>
            <person name="Yanf M."/>
            <person name="Daum C."/>
            <person name="Ng V."/>
            <person name="Clum A."/>
            <person name="Ohm R."/>
            <person name="Martin F."/>
            <person name="Silar P."/>
            <person name="Natvig D."/>
            <person name="Lalanne C."/>
            <person name="Gautier V."/>
            <person name="Ament-Velasquez S.L."/>
            <person name="Kruys A."/>
            <person name="Hutchinson M.I."/>
            <person name="Powell A.J."/>
            <person name="Barry K."/>
            <person name="Miller A.N."/>
            <person name="Grigoriev I.V."/>
            <person name="Debuchy R."/>
            <person name="Gladieux P."/>
            <person name="Thoren M.H."/>
            <person name="Johannesson H."/>
        </authorList>
    </citation>
    <scope>NUCLEOTIDE SEQUENCE</scope>
    <source>
        <strain evidence="2">CBS 359.72</strain>
    </source>
</reference>
<feature type="region of interest" description="Disordered" evidence="1">
    <location>
        <begin position="371"/>
        <end position="443"/>
    </location>
</feature>
<proteinExistence type="predicted"/>
<dbReference type="EMBL" id="MU857679">
    <property type="protein sequence ID" value="KAK4246233.1"/>
    <property type="molecule type" value="Genomic_DNA"/>
</dbReference>
<evidence type="ECO:0000313" key="2">
    <source>
        <dbReference type="EMBL" id="KAK4246233.1"/>
    </source>
</evidence>
<feature type="region of interest" description="Disordered" evidence="1">
    <location>
        <begin position="51"/>
        <end position="100"/>
    </location>
</feature>
<feature type="compositionally biased region" description="Polar residues" evidence="1">
    <location>
        <begin position="246"/>
        <end position="258"/>
    </location>
</feature>
<accession>A0AAN7CSV4</accession>